<feature type="transmembrane region" description="Helical" evidence="1">
    <location>
        <begin position="95"/>
        <end position="113"/>
    </location>
</feature>
<dbReference type="InterPro" id="IPR036691">
    <property type="entry name" value="Endo/exonu/phosph_ase_sf"/>
</dbReference>
<reference evidence="3" key="2">
    <citation type="journal article" date="2017" name="Nat. Plants">
        <title>The Aegilops tauschii genome reveals multiple impacts of transposons.</title>
        <authorList>
            <person name="Zhao G."/>
            <person name="Zou C."/>
            <person name="Li K."/>
            <person name="Wang K."/>
            <person name="Li T."/>
            <person name="Gao L."/>
            <person name="Zhang X."/>
            <person name="Wang H."/>
            <person name="Yang Z."/>
            <person name="Liu X."/>
            <person name="Jiang W."/>
            <person name="Mao L."/>
            <person name="Kong X."/>
            <person name="Jiao Y."/>
            <person name="Jia J."/>
        </authorList>
    </citation>
    <scope>NUCLEOTIDE SEQUENCE [LARGE SCALE GENOMIC DNA]</scope>
    <source>
        <strain evidence="3">cv. AL8/78</strain>
    </source>
</reference>
<reference evidence="2" key="3">
    <citation type="journal article" date="2017" name="Nature">
        <title>Genome sequence of the progenitor of the wheat D genome Aegilops tauschii.</title>
        <authorList>
            <person name="Luo M.C."/>
            <person name="Gu Y.Q."/>
            <person name="Puiu D."/>
            <person name="Wang H."/>
            <person name="Twardziok S.O."/>
            <person name="Deal K.R."/>
            <person name="Huo N."/>
            <person name="Zhu T."/>
            <person name="Wang L."/>
            <person name="Wang Y."/>
            <person name="McGuire P.E."/>
            <person name="Liu S."/>
            <person name="Long H."/>
            <person name="Ramasamy R.K."/>
            <person name="Rodriguez J.C."/>
            <person name="Van S.L."/>
            <person name="Yuan L."/>
            <person name="Wang Z."/>
            <person name="Xia Z."/>
            <person name="Xiao L."/>
            <person name="Anderson O.D."/>
            <person name="Ouyang S."/>
            <person name="Liang Y."/>
            <person name="Zimin A.V."/>
            <person name="Pertea G."/>
            <person name="Qi P."/>
            <person name="Bennetzen J.L."/>
            <person name="Dai X."/>
            <person name="Dawson M.W."/>
            <person name="Muller H.G."/>
            <person name="Kugler K."/>
            <person name="Rivarola-Duarte L."/>
            <person name="Spannagl M."/>
            <person name="Mayer K.F.X."/>
            <person name="Lu F.H."/>
            <person name="Bevan M.W."/>
            <person name="Leroy P."/>
            <person name="Li P."/>
            <person name="You F.M."/>
            <person name="Sun Q."/>
            <person name="Liu Z."/>
            <person name="Lyons E."/>
            <person name="Wicker T."/>
            <person name="Salzberg S.L."/>
            <person name="Devos K.M."/>
            <person name="Dvorak J."/>
        </authorList>
    </citation>
    <scope>NUCLEOTIDE SEQUENCE [LARGE SCALE GENOMIC DNA]</scope>
    <source>
        <strain evidence="2">cv. AL8/78</strain>
    </source>
</reference>
<evidence type="ECO:0000313" key="2">
    <source>
        <dbReference type="EnsemblPlants" id="AET4Gv20391600.4"/>
    </source>
</evidence>
<dbReference type="EnsemblPlants" id="AET4Gv20391600.3">
    <property type="protein sequence ID" value="AET4Gv20391600.3"/>
    <property type="gene ID" value="AET4Gv20391600"/>
</dbReference>
<feature type="transmembrane region" description="Helical" evidence="1">
    <location>
        <begin position="119"/>
        <end position="141"/>
    </location>
</feature>
<accession>A0A453I167</accession>
<sequence>MWNDDIKVSIHSTSFHYILANVVHQASGVHFCLTCIYGVPYHRQTSTIWSQVSTFVYDNLGKPIMCMGDLNDILYDTDACNGSVNYYRMSSFRSLVKNCGFFILVLVDLRTLGITGNTLLILFTDAWIDVLLILIGVRIFLIRKFSICLSF</sequence>
<dbReference type="EnsemblPlants" id="AET4Gv20391600.4">
    <property type="protein sequence ID" value="AET4Gv20391600.4"/>
    <property type="gene ID" value="AET4Gv20391600"/>
</dbReference>
<proteinExistence type="predicted"/>
<dbReference type="Gramene" id="AET4Gv20391600.4">
    <property type="protein sequence ID" value="AET4Gv20391600.4"/>
    <property type="gene ID" value="AET4Gv20391600"/>
</dbReference>
<organism evidence="2 3">
    <name type="scientific">Aegilops tauschii subsp. strangulata</name>
    <name type="common">Goatgrass</name>
    <dbReference type="NCBI Taxonomy" id="200361"/>
    <lineage>
        <taxon>Eukaryota</taxon>
        <taxon>Viridiplantae</taxon>
        <taxon>Streptophyta</taxon>
        <taxon>Embryophyta</taxon>
        <taxon>Tracheophyta</taxon>
        <taxon>Spermatophyta</taxon>
        <taxon>Magnoliopsida</taxon>
        <taxon>Liliopsida</taxon>
        <taxon>Poales</taxon>
        <taxon>Poaceae</taxon>
        <taxon>BOP clade</taxon>
        <taxon>Pooideae</taxon>
        <taxon>Triticodae</taxon>
        <taxon>Triticeae</taxon>
        <taxon>Triticinae</taxon>
        <taxon>Aegilops</taxon>
    </lineage>
</organism>
<reference evidence="2" key="5">
    <citation type="journal article" date="2021" name="G3 (Bethesda)">
        <title>Aegilops tauschii genome assembly Aet v5.0 features greater sequence contiguity and improved annotation.</title>
        <authorList>
            <person name="Wang L."/>
            <person name="Zhu T."/>
            <person name="Rodriguez J.C."/>
            <person name="Deal K.R."/>
            <person name="Dubcovsky J."/>
            <person name="McGuire P.E."/>
            <person name="Lux T."/>
            <person name="Spannagl M."/>
            <person name="Mayer K.F.X."/>
            <person name="Baldrich P."/>
            <person name="Meyers B.C."/>
            <person name="Huo N."/>
            <person name="Gu Y.Q."/>
            <person name="Zhou H."/>
            <person name="Devos K.M."/>
            <person name="Bennetzen J.L."/>
            <person name="Unver T."/>
            <person name="Budak H."/>
            <person name="Gulick P.J."/>
            <person name="Galiba G."/>
            <person name="Kalapos B."/>
            <person name="Nelson D.R."/>
            <person name="Li P."/>
            <person name="You F.M."/>
            <person name="Luo M.C."/>
            <person name="Dvorak J."/>
        </authorList>
    </citation>
    <scope>NUCLEOTIDE SEQUENCE [LARGE SCALE GENOMIC DNA]</scope>
    <source>
        <strain evidence="2">cv. AL8/78</strain>
    </source>
</reference>
<evidence type="ECO:0000256" key="1">
    <source>
        <dbReference type="SAM" id="Phobius"/>
    </source>
</evidence>
<dbReference type="EnsemblPlants" id="AET4Gv20391600.2">
    <property type="protein sequence ID" value="AET4Gv20391600.2"/>
    <property type="gene ID" value="AET4Gv20391600"/>
</dbReference>
<evidence type="ECO:0000313" key="3">
    <source>
        <dbReference type="Proteomes" id="UP000015105"/>
    </source>
</evidence>
<reference evidence="3" key="1">
    <citation type="journal article" date="2014" name="Science">
        <title>Ancient hybridizations among the ancestral genomes of bread wheat.</title>
        <authorList>
            <consortium name="International Wheat Genome Sequencing Consortium,"/>
            <person name="Marcussen T."/>
            <person name="Sandve S.R."/>
            <person name="Heier L."/>
            <person name="Spannagl M."/>
            <person name="Pfeifer M."/>
            <person name="Jakobsen K.S."/>
            <person name="Wulff B.B."/>
            <person name="Steuernagel B."/>
            <person name="Mayer K.F."/>
            <person name="Olsen O.A."/>
        </authorList>
    </citation>
    <scope>NUCLEOTIDE SEQUENCE [LARGE SCALE GENOMIC DNA]</scope>
    <source>
        <strain evidence="3">cv. AL8/78</strain>
    </source>
</reference>
<reference evidence="2" key="4">
    <citation type="submission" date="2019-03" db="UniProtKB">
        <authorList>
            <consortium name="EnsemblPlants"/>
        </authorList>
    </citation>
    <scope>IDENTIFICATION</scope>
</reference>
<dbReference type="Gramene" id="AET4Gv20391600.3">
    <property type="protein sequence ID" value="AET4Gv20391600.3"/>
    <property type="gene ID" value="AET4Gv20391600"/>
</dbReference>
<dbReference type="SUPFAM" id="SSF56219">
    <property type="entry name" value="DNase I-like"/>
    <property type="match status" value="1"/>
</dbReference>
<keyword evidence="1" id="KW-1133">Transmembrane helix</keyword>
<keyword evidence="1" id="KW-0812">Transmembrane</keyword>
<protein>
    <recommendedName>
        <fullName evidence="4">Endonuclease/exonuclease/phosphatase domain-containing protein</fullName>
    </recommendedName>
</protein>
<dbReference type="Proteomes" id="UP000015105">
    <property type="component" value="Chromosome 4D"/>
</dbReference>
<dbReference type="Gramene" id="AET4Gv20391600.2">
    <property type="protein sequence ID" value="AET4Gv20391600.2"/>
    <property type="gene ID" value="AET4Gv20391600"/>
</dbReference>
<dbReference type="Gene3D" id="3.60.10.10">
    <property type="entry name" value="Endonuclease/exonuclease/phosphatase"/>
    <property type="match status" value="1"/>
</dbReference>
<keyword evidence="3" id="KW-1185">Reference proteome</keyword>
<name>A0A453I167_AEGTS</name>
<dbReference type="AlphaFoldDB" id="A0A453I167"/>
<keyword evidence="1" id="KW-0472">Membrane</keyword>
<evidence type="ECO:0008006" key="4">
    <source>
        <dbReference type="Google" id="ProtNLM"/>
    </source>
</evidence>